<evidence type="ECO:0000256" key="2">
    <source>
        <dbReference type="ARBA" id="ARBA00022857"/>
    </source>
</evidence>
<dbReference type="EMBL" id="KB293927">
    <property type="protein sequence ID" value="ELU15233.1"/>
    <property type="molecule type" value="Genomic_DNA"/>
</dbReference>
<dbReference type="PANTHER" id="PTHR11732">
    <property type="entry name" value="ALDO/KETO REDUCTASE"/>
    <property type="match status" value="1"/>
</dbReference>
<feature type="binding site" evidence="5">
    <location>
        <position position="112"/>
    </location>
    <ligand>
        <name>substrate</name>
    </ligand>
</feature>
<dbReference type="EMBL" id="AMQN01004611">
    <property type="status" value="NOT_ANNOTATED_CDS"/>
    <property type="molecule type" value="Genomic_DNA"/>
</dbReference>
<name>R7V8S7_CAPTE</name>
<evidence type="ECO:0000313" key="10">
    <source>
        <dbReference type="Proteomes" id="UP000014760"/>
    </source>
</evidence>
<evidence type="ECO:0000313" key="8">
    <source>
        <dbReference type="EMBL" id="ELU15233.1"/>
    </source>
</evidence>
<protein>
    <recommendedName>
        <fullName evidence="7">NADP-dependent oxidoreductase domain-containing protein</fullName>
    </recommendedName>
</protein>
<dbReference type="PRINTS" id="PR00069">
    <property type="entry name" value="ALDKETRDTASE"/>
</dbReference>
<evidence type="ECO:0000259" key="7">
    <source>
        <dbReference type="Pfam" id="PF00248"/>
    </source>
</evidence>
<evidence type="ECO:0000313" key="9">
    <source>
        <dbReference type="EnsemblMetazoa" id="CapteP92993"/>
    </source>
</evidence>
<sequence>MDVPCLKLSAGNKIPVLGLGTWQPKPGEVGEAVKSAIDAGYRHLDCAWYYQNEPEIGAALKTKFQEGVVKREDMFITGKIWRTKMRYEDCLASLKNSLRSYGIEYLDMCLIHWPIPQKHDGNDELLPTDDQGSLAYSTTSYLETWKALEKAVDDGLVKAIGLSNFNSRQIEDVIRNGRIKPSVVQVEVHPYLSQEKLVKFCQERDIVVTAYSPFASPDRPWAISGEPMLLEDPQLLDMAKKYKKSPAQVVIRWLIQRNIVVVPKSANPCRIRENFNVWDFTLSEDDMAVISSFNRDYRFIALFKTVNG</sequence>
<dbReference type="SUPFAM" id="SSF51430">
    <property type="entry name" value="NAD(P)-linked oxidoreductase"/>
    <property type="match status" value="1"/>
</dbReference>
<comment type="similarity">
    <text evidence="1">Belongs to the aldo/keto reductase family.</text>
</comment>
<dbReference type="GO" id="GO:0016491">
    <property type="term" value="F:oxidoreductase activity"/>
    <property type="evidence" value="ECO:0007669"/>
    <property type="project" value="UniProtKB-KW"/>
</dbReference>
<accession>R7V8S7</accession>
<feature type="site" description="Lowers pKa of active site Tyr" evidence="6">
    <location>
        <position position="79"/>
    </location>
</feature>
<dbReference type="OMA" id="WSINIFD"/>
<dbReference type="FunFam" id="3.20.20.100:FF:000006">
    <property type="entry name" value="Aldo-keto reductase family 1 member A1"/>
    <property type="match status" value="1"/>
</dbReference>
<reference evidence="10" key="1">
    <citation type="submission" date="2012-12" db="EMBL/GenBank/DDBJ databases">
        <authorList>
            <person name="Hellsten U."/>
            <person name="Grimwood J."/>
            <person name="Chapman J.A."/>
            <person name="Shapiro H."/>
            <person name="Aerts A."/>
            <person name="Otillar R.P."/>
            <person name="Terry A.Y."/>
            <person name="Boore J.L."/>
            <person name="Simakov O."/>
            <person name="Marletaz F."/>
            <person name="Cho S.-J."/>
            <person name="Edsinger-Gonzales E."/>
            <person name="Havlak P."/>
            <person name="Kuo D.-H."/>
            <person name="Larsson T."/>
            <person name="Lv J."/>
            <person name="Arendt D."/>
            <person name="Savage R."/>
            <person name="Osoegawa K."/>
            <person name="de Jong P."/>
            <person name="Lindberg D.R."/>
            <person name="Seaver E.C."/>
            <person name="Weisblat D.A."/>
            <person name="Putnam N.H."/>
            <person name="Grigoriev I.V."/>
            <person name="Rokhsar D.S."/>
        </authorList>
    </citation>
    <scope>NUCLEOTIDE SEQUENCE</scope>
    <source>
        <strain evidence="10">I ESC-2004</strain>
    </source>
</reference>
<dbReference type="HOGENOM" id="CLU_023205_0_0_1"/>
<organism evidence="8">
    <name type="scientific">Capitella teleta</name>
    <name type="common">Polychaete worm</name>
    <dbReference type="NCBI Taxonomy" id="283909"/>
    <lineage>
        <taxon>Eukaryota</taxon>
        <taxon>Metazoa</taxon>
        <taxon>Spiralia</taxon>
        <taxon>Lophotrochozoa</taxon>
        <taxon>Annelida</taxon>
        <taxon>Polychaeta</taxon>
        <taxon>Sedentaria</taxon>
        <taxon>Scolecida</taxon>
        <taxon>Capitellidae</taxon>
        <taxon>Capitella</taxon>
    </lineage>
</organism>
<keyword evidence="3" id="KW-0560">Oxidoreductase</keyword>
<dbReference type="Pfam" id="PF00248">
    <property type="entry name" value="Aldo_ket_red"/>
    <property type="match status" value="1"/>
</dbReference>
<dbReference type="PROSITE" id="PS00063">
    <property type="entry name" value="ALDOKETO_REDUCTASE_3"/>
    <property type="match status" value="1"/>
</dbReference>
<feature type="domain" description="NADP-dependent oxidoreductase" evidence="7">
    <location>
        <begin position="17"/>
        <end position="294"/>
    </location>
</feature>
<evidence type="ECO:0000256" key="3">
    <source>
        <dbReference type="ARBA" id="ARBA00023002"/>
    </source>
</evidence>
<keyword evidence="2" id="KW-0521">NADP</keyword>
<dbReference type="InterPro" id="IPR018170">
    <property type="entry name" value="Aldo/ket_reductase_CS"/>
</dbReference>
<dbReference type="FunCoup" id="R7V8S7">
    <property type="interactions" value="994"/>
</dbReference>
<dbReference type="InterPro" id="IPR036812">
    <property type="entry name" value="NAD(P)_OxRdtase_dom_sf"/>
</dbReference>
<keyword evidence="10" id="KW-1185">Reference proteome</keyword>
<dbReference type="AlphaFoldDB" id="R7V8S7"/>
<dbReference type="InterPro" id="IPR020471">
    <property type="entry name" value="AKR"/>
</dbReference>
<evidence type="ECO:0000256" key="1">
    <source>
        <dbReference type="ARBA" id="ARBA00007905"/>
    </source>
</evidence>
<dbReference type="Gene3D" id="3.20.20.100">
    <property type="entry name" value="NADP-dependent oxidoreductase domain"/>
    <property type="match status" value="1"/>
</dbReference>
<dbReference type="PROSITE" id="PS00062">
    <property type="entry name" value="ALDOKETO_REDUCTASE_2"/>
    <property type="match status" value="1"/>
</dbReference>
<dbReference type="Proteomes" id="UP000014760">
    <property type="component" value="Unassembled WGS sequence"/>
</dbReference>
<dbReference type="PROSITE" id="PS00798">
    <property type="entry name" value="ALDOKETO_REDUCTASE_1"/>
    <property type="match status" value="1"/>
</dbReference>
<dbReference type="OrthoDB" id="416253at2759"/>
<feature type="active site" description="Proton donor" evidence="4">
    <location>
        <position position="50"/>
    </location>
</feature>
<dbReference type="STRING" id="283909.R7V8S7"/>
<dbReference type="PIRSF" id="PIRSF000097">
    <property type="entry name" value="AKR"/>
    <property type="match status" value="1"/>
</dbReference>
<reference evidence="9" key="3">
    <citation type="submission" date="2015-06" db="UniProtKB">
        <authorList>
            <consortium name="EnsemblMetazoa"/>
        </authorList>
    </citation>
    <scope>IDENTIFICATION</scope>
</reference>
<gene>
    <name evidence="8" type="ORF">CAPTEDRAFT_92993</name>
</gene>
<dbReference type="InterPro" id="IPR023210">
    <property type="entry name" value="NADP_OxRdtase_dom"/>
</dbReference>
<proteinExistence type="inferred from homology"/>
<evidence type="ECO:0000256" key="5">
    <source>
        <dbReference type="PIRSR" id="PIRSR000097-2"/>
    </source>
</evidence>
<evidence type="ECO:0000256" key="4">
    <source>
        <dbReference type="PIRSR" id="PIRSR000097-1"/>
    </source>
</evidence>
<evidence type="ECO:0000256" key="6">
    <source>
        <dbReference type="PIRSR" id="PIRSR000097-3"/>
    </source>
</evidence>
<reference evidence="8 10" key="2">
    <citation type="journal article" date="2013" name="Nature">
        <title>Insights into bilaterian evolution from three spiralian genomes.</title>
        <authorList>
            <person name="Simakov O."/>
            <person name="Marletaz F."/>
            <person name="Cho S.J."/>
            <person name="Edsinger-Gonzales E."/>
            <person name="Havlak P."/>
            <person name="Hellsten U."/>
            <person name="Kuo D.H."/>
            <person name="Larsson T."/>
            <person name="Lv J."/>
            <person name="Arendt D."/>
            <person name="Savage R."/>
            <person name="Osoegawa K."/>
            <person name="de Jong P."/>
            <person name="Grimwood J."/>
            <person name="Chapman J.A."/>
            <person name="Shapiro H."/>
            <person name="Aerts A."/>
            <person name="Otillar R.P."/>
            <person name="Terry A.Y."/>
            <person name="Boore J.L."/>
            <person name="Grigoriev I.V."/>
            <person name="Lindberg D.R."/>
            <person name="Seaver E.C."/>
            <person name="Weisblat D.A."/>
            <person name="Putnam N.H."/>
            <person name="Rokhsar D.S."/>
        </authorList>
    </citation>
    <scope>NUCLEOTIDE SEQUENCE</scope>
    <source>
        <strain evidence="8 10">I ESC-2004</strain>
    </source>
</reference>
<dbReference type="EnsemblMetazoa" id="CapteT92993">
    <property type="protein sequence ID" value="CapteP92993"/>
    <property type="gene ID" value="CapteG92993"/>
</dbReference>